<accession>A0A672FF42</accession>
<feature type="transmembrane region" description="Helical" evidence="11">
    <location>
        <begin position="237"/>
        <end position="259"/>
    </location>
</feature>
<dbReference type="Pfam" id="PF07096">
    <property type="entry name" value="DUF1358"/>
    <property type="match status" value="1"/>
</dbReference>
<keyword evidence="6 11" id="KW-1133">Transmembrane helix</keyword>
<evidence type="ECO:0000256" key="3">
    <source>
        <dbReference type="ARBA" id="ARBA00013934"/>
    </source>
</evidence>
<feature type="region of interest" description="Disordered" evidence="10">
    <location>
        <begin position="332"/>
        <end position="357"/>
    </location>
</feature>
<dbReference type="PANTHER" id="PTHR13141">
    <property type="entry name" value="TRANSMEMBRANE PROTEIN 242"/>
    <property type="match status" value="1"/>
</dbReference>
<evidence type="ECO:0000256" key="7">
    <source>
        <dbReference type="ARBA" id="ARBA00023128"/>
    </source>
</evidence>
<dbReference type="InterPro" id="IPR009792">
    <property type="entry name" value="TMEM242"/>
</dbReference>
<evidence type="ECO:0000256" key="10">
    <source>
        <dbReference type="SAM" id="MobiDB-lite"/>
    </source>
</evidence>
<dbReference type="GO" id="GO:0005743">
    <property type="term" value="C:mitochondrial inner membrane"/>
    <property type="evidence" value="ECO:0007669"/>
    <property type="project" value="UniProtKB-SubCell"/>
</dbReference>
<name>A0A672FF42_SALFA</name>
<dbReference type="AlphaFoldDB" id="A0A672FF42"/>
<evidence type="ECO:0000313" key="12">
    <source>
        <dbReference type="Ensembl" id="ENSSFAP00005003000.1"/>
    </source>
</evidence>
<evidence type="ECO:0000256" key="4">
    <source>
        <dbReference type="ARBA" id="ARBA00022692"/>
    </source>
</evidence>
<dbReference type="Ensembl" id="ENSSFAT00005003236.1">
    <property type="protein sequence ID" value="ENSSFAP00005003000.1"/>
    <property type="gene ID" value="ENSSFAG00005002075.1"/>
</dbReference>
<protein>
    <recommendedName>
        <fullName evidence="3">Transmembrane protein 242</fullName>
    </recommendedName>
</protein>
<evidence type="ECO:0000256" key="1">
    <source>
        <dbReference type="ARBA" id="ARBA00004448"/>
    </source>
</evidence>
<feature type="transmembrane region" description="Helical" evidence="11">
    <location>
        <begin position="295"/>
        <end position="316"/>
    </location>
</feature>
<sequence length="357" mass="39481">ETLSALLSAATRENRTGRVAAGSRDVNIYILTKQFLKAESGLSRKPVSLCNTIKCPQETADKVSEPDWNQVLESVWVQVLESVWVQVLESVWVQVLESVWVQVLESVWVQVPGPDWVQVLESVWVQVLESVWVQVLESVWVQVLESVWVQVLESVWVQVLESVWVQVLESVWVQVLQSVWVQVPGPDWVQVLESVWVQVLESVWVQVLESVWVQVLESVWVQVPEWVLVQVLLCPGAAFLASVASAGVIVGFGSTLALAKKKSPDWFNKGVVSSAAAPQSGASLALRALGWGSLLAWTGVGLLSFSVVKILGVHSLTEFRLKMQSFFPSIPKSTGGESGPPDWDAILESKPRDSPRD</sequence>
<reference evidence="12" key="1">
    <citation type="submission" date="2025-08" db="UniProtKB">
        <authorList>
            <consortium name="Ensembl"/>
        </authorList>
    </citation>
    <scope>IDENTIFICATION</scope>
</reference>
<evidence type="ECO:0000256" key="11">
    <source>
        <dbReference type="SAM" id="Phobius"/>
    </source>
</evidence>
<dbReference type="Proteomes" id="UP000472267">
    <property type="component" value="Unassembled WGS sequence"/>
</dbReference>
<dbReference type="InParanoid" id="A0A672FF42"/>
<dbReference type="PANTHER" id="PTHR13141:SF4">
    <property type="entry name" value="TRANSMEMBRANE PROTEIN 242"/>
    <property type="match status" value="1"/>
</dbReference>
<keyword evidence="4 11" id="KW-0812">Transmembrane</keyword>
<comment type="subcellular location">
    <subcellularLocation>
        <location evidence="1">Mitochondrion inner membrane</location>
        <topology evidence="1">Multi-pass membrane protein</topology>
    </subcellularLocation>
</comment>
<evidence type="ECO:0000256" key="9">
    <source>
        <dbReference type="ARBA" id="ARBA00045905"/>
    </source>
</evidence>
<evidence type="ECO:0000256" key="6">
    <source>
        <dbReference type="ARBA" id="ARBA00022989"/>
    </source>
</evidence>
<keyword evidence="5" id="KW-0999">Mitochondrion inner membrane</keyword>
<reference evidence="12" key="2">
    <citation type="submission" date="2025-09" db="UniProtKB">
        <authorList>
            <consortium name="Ensembl"/>
        </authorList>
    </citation>
    <scope>IDENTIFICATION</scope>
</reference>
<evidence type="ECO:0000256" key="5">
    <source>
        <dbReference type="ARBA" id="ARBA00022792"/>
    </source>
</evidence>
<evidence type="ECO:0000256" key="2">
    <source>
        <dbReference type="ARBA" id="ARBA00007570"/>
    </source>
</evidence>
<evidence type="ECO:0000256" key="8">
    <source>
        <dbReference type="ARBA" id="ARBA00023136"/>
    </source>
</evidence>
<comment type="function">
    <text evidence="9">Scaffold protein that participates in the c-ring assembly of mitochondrial ATP synthase (F(1)F(0) ATP synthase or complex V) by facilitating the membrane insertion and oligomer formation of the subunit c/ATP5MC3. Participates in the incorporation of the c-ring into vestigial complexes. Additionally influences the incorporation of subunits MT-ATP6, MT-ATP8, ATP5MJ, and ATP5MK in the ATP synthase.</text>
</comment>
<proteinExistence type="inferred from homology"/>
<feature type="compositionally biased region" description="Basic and acidic residues" evidence="10">
    <location>
        <begin position="347"/>
        <end position="357"/>
    </location>
</feature>
<comment type="similarity">
    <text evidence="2">Belongs to the TMEM242 family.</text>
</comment>
<evidence type="ECO:0000313" key="13">
    <source>
        <dbReference type="Proteomes" id="UP000472267"/>
    </source>
</evidence>
<organism evidence="12 13">
    <name type="scientific">Salarias fasciatus</name>
    <name type="common">Jewelled blenny</name>
    <name type="synonym">Blennius fasciatus</name>
    <dbReference type="NCBI Taxonomy" id="181472"/>
    <lineage>
        <taxon>Eukaryota</taxon>
        <taxon>Metazoa</taxon>
        <taxon>Chordata</taxon>
        <taxon>Craniata</taxon>
        <taxon>Vertebrata</taxon>
        <taxon>Euteleostomi</taxon>
        <taxon>Actinopterygii</taxon>
        <taxon>Neopterygii</taxon>
        <taxon>Teleostei</taxon>
        <taxon>Neoteleostei</taxon>
        <taxon>Acanthomorphata</taxon>
        <taxon>Ovalentaria</taxon>
        <taxon>Blenniimorphae</taxon>
        <taxon>Blenniiformes</taxon>
        <taxon>Blennioidei</taxon>
        <taxon>Blenniidae</taxon>
        <taxon>Salariinae</taxon>
        <taxon>Salarias</taxon>
    </lineage>
</organism>
<keyword evidence="13" id="KW-1185">Reference proteome</keyword>
<keyword evidence="7" id="KW-0496">Mitochondrion</keyword>
<keyword evidence="8 11" id="KW-0472">Membrane</keyword>